<protein>
    <recommendedName>
        <fullName evidence="3">Apple domain-containing protein</fullName>
    </recommendedName>
</protein>
<dbReference type="EMBL" id="PDUG01000005">
    <property type="protein sequence ID" value="PIC28776.1"/>
    <property type="molecule type" value="Genomic_DNA"/>
</dbReference>
<keyword evidence="2" id="KW-1185">Reference proteome</keyword>
<evidence type="ECO:0000313" key="2">
    <source>
        <dbReference type="Proteomes" id="UP000230233"/>
    </source>
</evidence>
<accession>A0A2G5TP66</accession>
<organism evidence="1 2">
    <name type="scientific">Caenorhabditis nigoni</name>
    <dbReference type="NCBI Taxonomy" id="1611254"/>
    <lineage>
        <taxon>Eukaryota</taxon>
        <taxon>Metazoa</taxon>
        <taxon>Ecdysozoa</taxon>
        <taxon>Nematoda</taxon>
        <taxon>Chromadorea</taxon>
        <taxon>Rhabditida</taxon>
        <taxon>Rhabditina</taxon>
        <taxon>Rhabditomorpha</taxon>
        <taxon>Rhabditoidea</taxon>
        <taxon>Rhabditidae</taxon>
        <taxon>Peloderinae</taxon>
        <taxon>Caenorhabditis</taxon>
    </lineage>
</organism>
<dbReference type="Proteomes" id="UP000230233">
    <property type="component" value="Chromosome V"/>
</dbReference>
<comment type="caution">
    <text evidence="1">The sequence shown here is derived from an EMBL/GenBank/DDBJ whole genome shotgun (WGS) entry which is preliminary data.</text>
</comment>
<name>A0A2G5TP66_9PELO</name>
<proteinExistence type="predicted"/>
<evidence type="ECO:0008006" key="3">
    <source>
        <dbReference type="Google" id="ProtNLM"/>
    </source>
</evidence>
<sequence length="121" mass="13963">MRFTDEAKPLLQISADKYNTCHAVCYSNIDCVAYDYMDGWCRLFQIEAGKNLTFGFQDVCKGTNKDSGYMGIKIDYDFGKEQCSDLILLDLWRKNQTRLLKNGKRYGLREVGESVFQIYPG</sequence>
<gene>
    <name evidence="1" type="primary">Cnig_chr_V.g20583</name>
    <name evidence="1" type="ORF">B9Z55_020583</name>
</gene>
<dbReference type="AlphaFoldDB" id="A0A2G5TP66"/>
<reference evidence="2" key="1">
    <citation type="submission" date="2017-10" db="EMBL/GenBank/DDBJ databases">
        <title>Rapid genome shrinkage in a self-fertile nematode reveals novel sperm competition proteins.</title>
        <authorList>
            <person name="Yin D."/>
            <person name="Schwarz E.M."/>
            <person name="Thomas C.G."/>
            <person name="Felde R.L."/>
            <person name="Korf I.F."/>
            <person name="Cutter A.D."/>
            <person name="Schartner C.M."/>
            <person name="Ralston E.J."/>
            <person name="Meyer B.J."/>
            <person name="Haag E.S."/>
        </authorList>
    </citation>
    <scope>NUCLEOTIDE SEQUENCE [LARGE SCALE GENOMIC DNA]</scope>
    <source>
        <strain evidence="2">JU1422</strain>
    </source>
</reference>
<evidence type="ECO:0000313" key="1">
    <source>
        <dbReference type="EMBL" id="PIC28776.1"/>
    </source>
</evidence>